<proteinExistence type="predicted"/>
<sequence length="137" mass="16036">MKHQEEEVRLRRTSDLCIGSHWWNWIPNPRSSNRETEILSPSHRNPREKRNKNKRCIAKRYSHYINSYKNCSKRIHCSDNTGKNGECLNLCNVFILVFILPTTTKICAVEPEGRIHKCSVHPVRQVSPEEVLNVCIL</sequence>
<dbReference type="AlphaFoldDB" id="A0A4Y2CZJ4"/>
<dbReference type="Proteomes" id="UP000499080">
    <property type="component" value="Unassembled WGS sequence"/>
</dbReference>
<accession>A0A4Y2CZJ4</accession>
<evidence type="ECO:0000313" key="1">
    <source>
        <dbReference type="EMBL" id="GBM09912.1"/>
    </source>
</evidence>
<evidence type="ECO:0000313" key="2">
    <source>
        <dbReference type="Proteomes" id="UP000499080"/>
    </source>
</evidence>
<keyword evidence="2" id="KW-1185">Reference proteome</keyword>
<gene>
    <name evidence="1" type="ORF">AVEN_2874_1</name>
</gene>
<protein>
    <submittedName>
        <fullName evidence="1">Uncharacterized protein</fullName>
    </submittedName>
</protein>
<organism evidence="1 2">
    <name type="scientific">Araneus ventricosus</name>
    <name type="common">Orbweaver spider</name>
    <name type="synonym">Epeira ventricosa</name>
    <dbReference type="NCBI Taxonomy" id="182803"/>
    <lineage>
        <taxon>Eukaryota</taxon>
        <taxon>Metazoa</taxon>
        <taxon>Ecdysozoa</taxon>
        <taxon>Arthropoda</taxon>
        <taxon>Chelicerata</taxon>
        <taxon>Arachnida</taxon>
        <taxon>Araneae</taxon>
        <taxon>Araneomorphae</taxon>
        <taxon>Entelegynae</taxon>
        <taxon>Araneoidea</taxon>
        <taxon>Araneidae</taxon>
        <taxon>Araneus</taxon>
    </lineage>
</organism>
<reference evidence="1 2" key="1">
    <citation type="journal article" date="2019" name="Sci. Rep.">
        <title>Orb-weaving spider Araneus ventricosus genome elucidates the spidroin gene catalogue.</title>
        <authorList>
            <person name="Kono N."/>
            <person name="Nakamura H."/>
            <person name="Ohtoshi R."/>
            <person name="Moran D.A.P."/>
            <person name="Shinohara A."/>
            <person name="Yoshida Y."/>
            <person name="Fujiwara M."/>
            <person name="Mori M."/>
            <person name="Tomita M."/>
            <person name="Arakawa K."/>
        </authorList>
    </citation>
    <scope>NUCLEOTIDE SEQUENCE [LARGE SCALE GENOMIC DNA]</scope>
</reference>
<name>A0A4Y2CZJ4_ARAVE</name>
<comment type="caution">
    <text evidence="1">The sequence shown here is derived from an EMBL/GenBank/DDBJ whole genome shotgun (WGS) entry which is preliminary data.</text>
</comment>
<dbReference type="EMBL" id="BGPR01088108">
    <property type="protein sequence ID" value="GBM09912.1"/>
    <property type="molecule type" value="Genomic_DNA"/>
</dbReference>